<reference evidence="1" key="1">
    <citation type="journal article" date="2015" name="Nature">
        <title>Complex archaea that bridge the gap between prokaryotes and eukaryotes.</title>
        <authorList>
            <person name="Spang A."/>
            <person name="Saw J.H."/>
            <person name="Jorgensen S.L."/>
            <person name="Zaremba-Niedzwiedzka K."/>
            <person name="Martijn J."/>
            <person name="Lind A.E."/>
            <person name="van Eijk R."/>
            <person name="Schleper C."/>
            <person name="Guy L."/>
            <person name="Ettema T.J."/>
        </authorList>
    </citation>
    <scope>NUCLEOTIDE SEQUENCE</scope>
</reference>
<organism evidence="1">
    <name type="scientific">marine sediment metagenome</name>
    <dbReference type="NCBI Taxonomy" id="412755"/>
    <lineage>
        <taxon>unclassified sequences</taxon>
        <taxon>metagenomes</taxon>
        <taxon>ecological metagenomes</taxon>
    </lineage>
</organism>
<evidence type="ECO:0000313" key="1">
    <source>
        <dbReference type="EMBL" id="KKK72449.1"/>
    </source>
</evidence>
<feature type="non-terminal residue" evidence="1">
    <location>
        <position position="1"/>
    </location>
</feature>
<proteinExistence type="predicted"/>
<name>A0A0F9A1F9_9ZZZZ</name>
<protein>
    <submittedName>
        <fullName evidence="1">Uncharacterized protein</fullName>
    </submittedName>
</protein>
<gene>
    <name evidence="1" type="ORF">LCGC14_2903780</name>
</gene>
<sequence length="32" mass="3700">ASALKRLVQEEDICFWLERQLRDLLAVSRGAL</sequence>
<dbReference type="AlphaFoldDB" id="A0A0F9A1F9"/>
<accession>A0A0F9A1F9</accession>
<comment type="caution">
    <text evidence="1">The sequence shown here is derived from an EMBL/GenBank/DDBJ whole genome shotgun (WGS) entry which is preliminary data.</text>
</comment>
<dbReference type="EMBL" id="LAZR01057251">
    <property type="protein sequence ID" value="KKK72449.1"/>
    <property type="molecule type" value="Genomic_DNA"/>
</dbReference>